<keyword evidence="12" id="KW-1185">Reference proteome</keyword>
<dbReference type="InterPro" id="IPR037528">
    <property type="entry name" value="ArgB"/>
</dbReference>
<evidence type="ECO:0000256" key="2">
    <source>
        <dbReference type="ARBA" id="ARBA00022571"/>
    </source>
</evidence>
<feature type="binding site" evidence="9">
    <location>
        <position position="63"/>
    </location>
    <ligand>
        <name>substrate</name>
    </ligand>
</feature>
<keyword evidence="7 9" id="KW-0067">ATP-binding</keyword>
<evidence type="ECO:0000256" key="5">
    <source>
        <dbReference type="ARBA" id="ARBA00022741"/>
    </source>
</evidence>
<evidence type="ECO:0000256" key="4">
    <source>
        <dbReference type="ARBA" id="ARBA00022679"/>
    </source>
</evidence>
<evidence type="ECO:0000259" key="10">
    <source>
        <dbReference type="Pfam" id="PF00696"/>
    </source>
</evidence>
<organism evidence="11 12">
    <name type="scientific">Weizmannia acidilactici</name>
    <dbReference type="NCBI Taxonomy" id="2607726"/>
    <lineage>
        <taxon>Bacteria</taxon>
        <taxon>Bacillati</taxon>
        <taxon>Bacillota</taxon>
        <taxon>Bacilli</taxon>
        <taxon>Bacillales</taxon>
        <taxon>Bacillaceae</taxon>
        <taxon>Heyndrickxia</taxon>
    </lineage>
</organism>
<keyword evidence="6 9" id="KW-0418">Kinase</keyword>
<dbReference type="GO" id="GO:0003991">
    <property type="term" value="F:acetylglutamate kinase activity"/>
    <property type="evidence" value="ECO:0007669"/>
    <property type="project" value="UniProtKB-UniRule"/>
</dbReference>
<evidence type="ECO:0000256" key="1">
    <source>
        <dbReference type="ARBA" id="ARBA00004828"/>
    </source>
</evidence>
<reference evidence="11 12" key="1">
    <citation type="submission" date="2019-09" db="EMBL/GenBank/DDBJ databases">
        <title>Draft genome sequence of Bacillus sp. JC-7.</title>
        <authorList>
            <person name="Tanaka N."/>
            <person name="Shiwa Y."/>
            <person name="Fujita N."/>
            <person name="Tanasupawat S."/>
        </authorList>
    </citation>
    <scope>NUCLEOTIDE SEQUENCE [LARGE SCALE GENOMIC DNA]</scope>
    <source>
        <strain evidence="11 12">JC-7</strain>
    </source>
</reference>
<dbReference type="InterPro" id="IPR004662">
    <property type="entry name" value="AcgluKinase_fam"/>
</dbReference>
<comment type="pathway">
    <text evidence="1 9">Amino-acid biosynthesis; L-arginine biosynthesis; N(2)-acetyl-L-ornithine from L-glutamate: step 2/4.</text>
</comment>
<name>A0A5J4JEF6_9BACI</name>
<keyword evidence="2 9" id="KW-0055">Arginine biosynthesis</keyword>
<evidence type="ECO:0000256" key="3">
    <source>
        <dbReference type="ARBA" id="ARBA00022605"/>
    </source>
</evidence>
<accession>A0A5J4JEF6</accession>
<dbReference type="EMBL" id="BKZQ01000002">
    <property type="protein sequence ID" value="GER68947.1"/>
    <property type="molecule type" value="Genomic_DNA"/>
</dbReference>
<protein>
    <recommendedName>
        <fullName evidence="9">Acetylglutamate kinase</fullName>
        <ecNumber evidence="9">2.7.2.8</ecNumber>
    </recommendedName>
    <alternativeName>
        <fullName evidence="9">N-acetyl-L-glutamate 5-phosphotransferase</fullName>
    </alternativeName>
    <alternativeName>
        <fullName evidence="9">NAG kinase</fullName>
        <shortName evidence="9">NAGK</shortName>
    </alternativeName>
</protein>
<feature type="site" description="Transition state stabilizer" evidence="9">
    <location>
        <position position="7"/>
    </location>
</feature>
<keyword evidence="3 9" id="KW-0028">Amino-acid biosynthesis</keyword>
<dbReference type="EC" id="2.7.2.8" evidence="9"/>
<dbReference type="GO" id="GO:0005524">
    <property type="term" value="F:ATP binding"/>
    <property type="evidence" value="ECO:0007669"/>
    <property type="project" value="UniProtKB-UniRule"/>
</dbReference>
<sequence length="262" mass="27912">MPYVVIKCGGSILNQLPDAFFENILQIKQQYQLDPIIVHGGGPAISAALEKMRIKTRFINGMRVTTEPVLNVVEMVLSGSINKSITRKLSSMGAKAIGISGTDCGLLTAKKLDYDKLGFVGEIESVNSHVLQALLGQQFIPVISPLALSKNGQRLNINADLAAAAIAKKMNAALWMVTDVPGVMHEGKVLPHLTPEQVEMLIRKKAVTGGMIPKVRAAAECIQSGVKEVVIVNGMEENSLLRLAGGGKMGTKFTGNGVLIDG</sequence>
<dbReference type="AlphaFoldDB" id="A0A5J4JEF6"/>
<feature type="binding site" evidence="9">
    <location>
        <begin position="41"/>
        <end position="42"/>
    </location>
    <ligand>
        <name>substrate</name>
    </ligand>
</feature>
<keyword evidence="9" id="KW-0963">Cytoplasm</keyword>
<keyword evidence="4 9" id="KW-0808">Transferase</keyword>
<dbReference type="NCBIfam" id="TIGR00761">
    <property type="entry name" value="argB"/>
    <property type="match status" value="1"/>
</dbReference>
<dbReference type="PIRSF" id="PIRSF000728">
    <property type="entry name" value="NAGK"/>
    <property type="match status" value="1"/>
</dbReference>
<proteinExistence type="inferred from homology"/>
<comment type="subcellular location">
    <subcellularLocation>
        <location evidence="9">Cytoplasm</location>
    </subcellularLocation>
</comment>
<dbReference type="SUPFAM" id="SSF53633">
    <property type="entry name" value="Carbamate kinase-like"/>
    <property type="match status" value="1"/>
</dbReference>
<dbReference type="PANTHER" id="PTHR23342:SF0">
    <property type="entry name" value="N-ACETYLGLUTAMATE SYNTHASE, MITOCHONDRIAL"/>
    <property type="match status" value="1"/>
</dbReference>
<comment type="catalytic activity">
    <reaction evidence="8 9">
        <text>N-acetyl-L-glutamate + ATP = N-acetyl-L-glutamyl 5-phosphate + ADP</text>
        <dbReference type="Rhea" id="RHEA:14629"/>
        <dbReference type="ChEBI" id="CHEBI:30616"/>
        <dbReference type="ChEBI" id="CHEBI:44337"/>
        <dbReference type="ChEBI" id="CHEBI:57936"/>
        <dbReference type="ChEBI" id="CHEBI:456216"/>
        <dbReference type="EC" id="2.7.2.8"/>
    </reaction>
</comment>
<comment type="similarity">
    <text evidence="9">Belongs to the acetylglutamate kinase family. ArgB subfamily.</text>
</comment>
<feature type="site" description="Transition state stabilizer" evidence="9">
    <location>
        <position position="214"/>
    </location>
</feature>
<dbReference type="InterPro" id="IPR036393">
    <property type="entry name" value="AceGlu_kinase-like_sf"/>
</dbReference>
<dbReference type="Gene3D" id="3.40.1160.10">
    <property type="entry name" value="Acetylglutamate kinase-like"/>
    <property type="match status" value="1"/>
</dbReference>
<feature type="binding site" evidence="9">
    <location>
        <position position="156"/>
    </location>
    <ligand>
        <name>substrate</name>
    </ligand>
</feature>
<dbReference type="UniPathway" id="UPA00068">
    <property type="reaction ID" value="UER00107"/>
</dbReference>
<keyword evidence="5 9" id="KW-0547">Nucleotide-binding</keyword>
<comment type="function">
    <text evidence="9">Catalyzes the ATP-dependent phosphorylation of N-acetyl-L-glutamate.</text>
</comment>
<dbReference type="Pfam" id="PF00696">
    <property type="entry name" value="AA_kinase"/>
    <property type="match status" value="1"/>
</dbReference>
<dbReference type="RefSeq" id="WP_151680861.1">
    <property type="nucleotide sequence ID" value="NZ_BKZQ01000002.1"/>
</dbReference>
<comment type="caution">
    <text evidence="11">The sequence shown here is derived from an EMBL/GenBank/DDBJ whole genome shotgun (WGS) entry which is preliminary data.</text>
</comment>
<dbReference type="InterPro" id="IPR001048">
    <property type="entry name" value="Asp/Glu/Uridylate_kinase"/>
</dbReference>
<dbReference type="PANTHER" id="PTHR23342">
    <property type="entry name" value="N-ACETYLGLUTAMATE SYNTHASE"/>
    <property type="match status" value="1"/>
</dbReference>
<evidence type="ECO:0000256" key="9">
    <source>
        <dbReference type="HAMAP-Rule" id="MF_00082"/>
    </source>
</evidence>
<feature type="domain" description="Aspartate/glutamate/uridylate kinase" evidence="10">
    <location>
        <begin position="3"/>
        <end position="233"/>
    </location>
</feature>
<evidence type="ECO:0000256" key="6">
    <source>
        <dbReference type="ARBA" id="ARBA00022777"/>
    </source>
</evidence>
<evidence type="ECO:0000313" key="11">
    <source>
        <dbReference type="EMBL" id="GER68947.1"/>
    </source>
</evidence>
<evidence type="ECO:0000256" key="8">
    <source>
        <dbReference type="ARBA" id="ARBA00048141"/>
    </source>
</evidence>
<dbReference type="GO" id="GO:0042450">
    <property type="term" value="P:L-arginine biosynthetic process via ornithine"/>
    <property type="evidence" value="ECO:0007669"/>
    <property type="project" value="UniProtKB-UniRule"/>
</dbReference>
<gene>
    <name evidence="9 11" type="primary">argB</name>
    <name evidence="11" type="ORF">BpJC7_02500</name>
</gene>
<dbReference type="HAMAP" id="MF_00082">
    <property type="entry name" value="ArgB"/>
    <property type="match status" value="1"/>
</dbReference>
<evidence type="ECO:0000256" key="7">
    <source>
        <dbReference type="ARBA" id="ARBA00022840"/>
    </source>
</evidence>
<dbReference type="GO" id="GO:0005737">
    <property type="term" value="C:cytoplasm"/>
    <property type="evidence" value="ECO:0007669"/>
    <property type="project" value="UniProtKB-SubCell"/>
</dbReference>
<dbReference type="CDD" id="cd04238">
    <property type="entry name" value="AAK_NAGK-like"/>
    <property type="match status" value="1"/>
</dbReference>
<dbReference type="FunFam" id="3.40.1160.10:FF:000004">
    <property type="entry name" value="Acetylglutamate kinase"/>
    <property type="match status" value="1"/>
</dbReference>
<evidence type="ECO:0000313" key="12">
    <source>
        <dbReference type="Proteomes" id="UP000391919"/>
    </source>
</evidence>
<dbReference type="Proteomes" id="UP000391919">
    <property type="component" value="Unassembled WGS sequence"/>
</dbReference>